<comment type="caution">
    <text evidence="3">The sequence shown here is derived from an EMBL/GenBank/DDBJ whole genome shotgun (WGS) entry which is preliminary data.</text>
</comment>
<proteinExistence type="predicted"/>
<name>A0A2J7TCG7_METSI</name>
<protein>
    <submittedName>
        <fullName evidence="3">Ion transporter</fullName>
    </submittedName>
</protein>
<feature type="transmembrane region" description="Helical" evidence="1">
    <location>
        <begin position="21"/>
        <end position="43"/>
    </location>
</feature>
<evidence type="ECO:0000313" key="3">
    <source>
        <dbReference type="EMBL" id="PNG24466.1"/>
    </source>
</evidence>
<dbReference type="Proteomes" id="UP000236286">
    <property type="component" value="Unassembled WGS sequence"/>
</dbReference>
<feature type="transmembrane region" description="Helical" evidence="1">
    <location>
        <begin position="177"/>
        <end position="196"/>
    </location>
</feature>
<dbReference type="AlphaFoldDB" id="A0A2J7TCG7"/>
<feature type="transmembrane region" description="Helical" evidence="1">
    <location>
        <begin position="73"/>
        <end position="92"/>
    </location>
</feature>
<feature type="domain" description="Potassium channel" evidence="2">
    <location>
        <begin position="174"/>
        <end position="224"/>
    </location>
</feature>
<dbReference type="SUPFAM" id="SSF81324">
    <property type="entry name" value="Voltage-gated potassium channels"/>
    <property type="match status" value="1"/>
</dbReference>
<gene>
    <name evidence="3" type="ORF">CR492_18420</name>
</gene>
<evidence type="ECO:0000256" key="1">
    <source>
        <dbReference type="SAM" id="Phobius"/>
    </source>
</evidence>
<dbReference type="OrthoDB" id="2974133at2"/>
<feature type="transmembrane region" description="Helical" evidence="1">
    <location>
        <begin position="49"/>
        <end position="66"/>
    </location>
</feature>
<dbReference type="InterPro" id="IPR013099">
    <property type="entry name" value="K_chnl_dom"/>
</dbReference>
<evidence type="ECO:0000313" key="4">
    <source>
        <dbReference type="Proteomes" id="UP000236286"/>
    </source>
</evidence>
<keyword evidence="1" id="KW-0812">Transmembrane</keyword>
<keyword evidence="1" id="KW-0472">Membrane</keyword>
<dbReference type="RefSeq" id="WP_102845192.1">
    <property type="nucleotide sequence ID" value="NZ_PDZR01000031.1"/>
</dbReference>
<evidence type="ECO:0000259" key="2">
    <source>
        <dbReference type="Pfam" id="PF07885"/>
    </source>
</evidence>
<organism evidence="3 4">
    <name type="scientific">Methylocella silvestris</name>
    <dbReference type="NCBI Taxonomy" id="199596"/>
    <lineage>
        <taxon>Bacteria</taxon>
        <taxon>Pseudomonadati</taxon>
        <taxon>Pseudomonadota</taxon>
        <taxon>Alphaproteobacteria</taxon>
        <taxon>Hyphomicrobiales</taxon>
        <taxon>Beijerinckiaceae</taxon>
        <taxon>Methylocella</taxon>
    </lineage>
</organism>
<reference evidence="3 4" key="1">
    <citation type="submission" date="2017-10" db="EMBL/GenBank/DDBJ databases">
        <title>Genome announcement of Methylocella silvestris TVC from permafrost.</title>
        <authorList>
            <person name="Wang J."/>
            <person name="Geng K."/>
            <person name="Ul-Haque F."/>
            <person name="Crombie A.T."/>
            <person name="Street L.E."/>
            <person name="Wookey P.A."/>
            <person name="Murrell J.C."/>
            <person name="Pratscher J."/>
        </authorList>
    </citation>
    <scope>NUCLEOTIDE SEQUENCE [LARGE SCALE GENOMIC DNA]</scope>
    <source>
        <strain evidence="3 4">TVC</strain>
    </source>
</reference>
<feature type="transmembrane region" description="Helical" evidence="1">
    <location>
        <begin position="136"/>
        <end position="157"/>
    </location>
</feature>
<dbReference type="EMBL" id="PDZR01000031">
    <property type="protein sequence ID" value="PNG24466.1"/>
    <property type="molecule type" value="Genomic_DNA"/>
</dbReference>
<feature type="transmembrane region" description="Helical" evidence="1">
    <location>
        <begin position="104"/>
        <end position="124"/>
    </location>
</feature>
<dbReference type="Pfam" id="PF07885">
    <property type="entry name" value="Ion_trans_2"/>
    <property type="match status" value="1"/>
</dbReference>
<accession>A0A2J7TCG7</accession>
<dbReference type="Gene3D" id="1.10.287.70">
    <property type="match status" value="1"/>
</dbReference>
<sequence>MAIRRRRARLSLPKSRDEIRDPLLSILTLLLIGLIFIVVPLHAAGAISAEGYGFVVVLLLASCALTQSRRWSVIAALLFGIGIAAAAIVLRSKAPSFVDLYLDAVATLIIDVVLIVVVTQAVFAPGKITIHRINGAVLLYLTIGMTFAGLFTVVALASPGAISNLDANEMRGLASRVIYFSFTTLTSVGYGDIVPVHPVARSLANLEAIVGQLFPATLLARLVTLELSERSTRP</sequence>
<keyword evidence="1" id="KW-1133">Transmembrane helix</keyword>